<evidence type="ECO:0000313" key="2">
    <source>
        <dbReference type="EMBL" id="GBP75680.1"/>
    </source>
</evidence>
<feature type="compositionally biased region" description="Acidic residues" evidence="1">
    <location>
        <begin position="80"/>
        <end position="89"/>
    </location>
</feature>
<organism evidence="2 3">
    <name type="scientific">Eumeta variegata</name>
    <name type="common">Bagworm moth</name>
    <name type="synonym">Eumeta japonica</name>
    <dbReference type="NCBI Taxonomy" id="151549"/>
    <lineage>
        <taxon>Eukaryota</taxon>
        <taxon>Metazoa</taxon>
        <taxon>Ecdysozoa</taxon>
        <taxon>Arthropoda</taxon>
        <taxon>Hexapoda</taxon>
        <taxon>Insecta</taxon>
        <taxon>Pterygota</taxon>
        <taxon>Neoptera</taxon>
        <taxon>Endopterygota</taxon>
        <taxon>Lepidoptera</taxon>
        <taxon>Glossata</taxon>
        <taxon>Ditrysia</taxon>
        <taxon>Tineoidea</taxon>
        <taxon>Psychidae</taxon>
        <taxon>Oiketicinae</taxon>
        <taxon>Eumeta</taxon>
    </lineage>
</organism>
<protein>
    <submittedName>
        <fullName evidence="2">Uncharacterized protein</fullName>
    </submittedName>
</protein>
<dbReference type="Proteomes" id="UP000299102">
    <property type="component" value="Unassembled WGS sequence"/>
</dbReference>
<feature type="compositionally biased region" description="Basic and acidic residues" evidence="1">
    <location>
        <begin position="8"/>
        <end position="47"/>
    </location>
</feature>
<name>A0A4C1YKT3_EUMVA</name>
<reference evidence="2 3" key="1">
    <citation type="journal article" date="2019" name="Commun. Biol.">
        <title>The bagworm genome reveals a unique fibroin gene that provides high tensile strength.</title>
        <authorList>
            <person name="Kono N."/>
            <person name="Nakamura H."/>
            <person name="Ohtoshi R."/>
            <person name="Tomita M."/>
            <person name="Numata K."/>
            <person name="Arakawa K."/>
        </authorList>
    </citation>
    <scope>NUCLEOTIDE SEQUENCE [LARGE SCALE GENOMIC DNA]</scope>
</reference>
<gene>
    <name evidence="2" type="ORF">EVAR_55894_1</name>
</gene>
<feature type="region of interest" description="Disordered" evidence="1">
    <location>
        <begin position="1"/>
        <end position="97"/>
    </location>
</feature>
<accession>A0A4C1YKT3</accession>
<proteinExistence type="predicted"/>
<keyword evidence="3" id="KW-1185">Reference proteome</keyword>
<evidence type="ECO:0000313" key="3">
    <source>
        <dbReference type="Proteomes" id="UP000299102"/>
    </source>
</evidence>
<dbReference type="EMBL" id="BGZK01001257">
    <property type="protein sequence ID" value="GBP75680.1"/>
    <property type="molecule type" value="Genomic_DNA"/>
</dbReference>
<dbReference type="OrthoDB" id="10056090at2759"/>
<evidence type="ECO:0000256" key="1">
    <source>
        <dbReference type="SAM" id="MobiDB-lite"/>
    </source>
</evidence>
<comment type="caution">
    <text evidence="2">The sequence shown here is derived from an EMBL/GenBank/DDBJ whole genome shotgun (WGS) entry which is preliminary data.</text>
</comment>
<sequence>MPSQSQDIKLDMDSDNGGDAKKESDGGRDGGEPGERAPAELDADRRGAFALRDFLGPPHAVRVLPDATQRRDSLPYIDEPTAEEDSAQSEDERPLYRDVDTEDVLSSAACRLRRWRAASRKLRRPRAIGSGGAGGGGGSPLLVERLRGLTAAEDPASLAPPPAATAPPSPGCLLTPTLADQSTAEYFAFKLPNVSAEARAASVVEYLCIQGAS</sequence>
<dbReference type="AlphaFoldDB" id="A0A4C1YKT3"/>